<accession>A0A494YYN6</accession>
<name>A0A494YYN6_9BACL</name>
<protein>
    <submittedName>
        <fullName evidence="1">IS30 family transposase</fullName>
    </submittedName>
</protein>
<dbReference type="EMBL" id="RBZN01000031">
    <property type="protein sequence ID" value="RKQ15331.1"/>
    <property type="molecule type" value="Genomic_DNA"/>
</dbReference>
<comment type="caution">
    <text evidence="1">The sequence shown here is derived from an EMBL/GenBank/DDBJ whole genome shotgun (WGS) entry which is preliminary data.</text>
</comment>
<dbReference type="Proteomes" id="UP000272238">
    <property type="component" value="Unassembled WGS sequence"/>
</dbReference>
<feature type="non-terminal residue" evidence="1">
    <location>
        <position position="1"/>
    </location>
</feature>
<proteinExistence type="predicted"/>
<dbReference type="AlphaFoldDB" id="A0A494YYN6"/>
<gene>
    <name evidence="1" type="ORF">D8M03_12185</name>
</gene>
<evidence type="ECO:0000313" key="1">
    <source>
        <dbReference type="EMBL" id="RKQ15331.1"/>
    </source>
</evidence>
<reference evidence="1 2" key="1">
    <citation type="journal article" date="2016" name="Antonie Van Leeuwenhoek">
        <title>Lysinibacillus endophyticus sp. nov., an indole-3-acetic acid producing endophytic bacterium isolated from corn root (Zea mays cv. Xinken-5).</title>
        <authorList>
            <person name="Yu J."/>
            <person name="Guan X."/>
            <person name="Liu C."/>
            <person name="Xiang W."/>
            <person name="Yu Z."/>
            <person name="Liu X."/>
            <person name="Wang G."/>
        </authorList>
    </citation>
    <scope>NUCLEOTIDE SEQUENCE [LARGE SCALE GENOMIC DNA]</scope>
    <source>
        <strain evidence="1 2">DSM 100506</strain>
    </source>
</reference>
<sequence>FDHVTEKEMEQALKLINNRPRKCLGWKTAYEAFQEELLHLI</sequence>
<organism evidence="1 2">
    <name type="scientific">Ureibacillus endophyticus</name>
    <dbReference type="NCBI Taxonomy" id="1978490"/>
    <lineage>
        <taxon>Bacteria</taxon>
        <taxon>Bacillati</taxon>
        <taxon>Bacillota</taxon>
        <taxon>Bacilli</taxon>
        <taxon>Bacillales</taxon>
        <taxon>Caryophanaceae</taxon>
        <taxon>Ureibacillus</taxon>
    </lineage>
</organism>
<keyword evidence="2" id="KW-1185">Reference proteome</keyword>
<evidence type="ECO:0000313" key="2">
    <source>
        <dbReference type="Proteomes" id="UP000272238"/>
    </source>
</evidence>